<feature type="region of interest" description="Disordered" evidence="1">
    <location>
        <begin position="1"/>
        <end position="21"/>
    </location>
</feature>
<evidence type="ECO:0000313" key="3">
    <source>
        <dbReference type="Proteomes" id="UP000070444"/>
    </source>
</evidence>
<dbReference type="EMBL" id="KQ964631">
    <property type="protein sequence ID" value="KXN67522.1"/>
    <property type="molecule type" value="Genomic_DNA"/>
</dbReference>
<proteinExistence type="predicted"/>
<gene>
    <name evidence="2" type="ORF">CONCODRAFT_80111</name>
</gene>
<protein>
    <submittedName>
        <fullName evidence="2">Uncharacterized protein</fullName>
    </submittedName>
</protein>
<feature type="region of interest" description="Disordered" evidence="1">
    <location>
        <begin position="33"/>
        <end position="53"/>
    </location>
</feature>
<feature type="compositionally biased region" description="Polar residues" evidence="1">
    <location>
        <begin position="36"/>
        <end position="48"/>
    </location>
</feature>
<evidence type="ECO:0000313" key="2">
    <source>
        <dbReference type="EMBL" id="KXN67522.1"/>
    </source>
</evidence>
<name>A0A137NXU9_CONC2</name>
<reference evidence="2 3" key="1">
    <citation type="journal article" date="2015" name="Genome Biol. Evol.">
        <title>Phylogenomic analyses indicate that early fungi evolved digesting cell walls of algal ancestors of land plants.</title>
        <authorList>
            <person name="Chang Y."/>
            <person name="Wang S."/>
            <person name="Sekimoto S."/>
            <person name="Aerts A.L."/>
            <person name="Choi C."/>
            <person name="Clum A."/>
            <person name="LaButti K.M."/>
            <person name="Lindquist E.A."/>
            <person name="Yee Ngan C."/>
            <person name="Ohm R.A."/>
            <person name="Salamov A.A."/>
            <person name="Grigoriev I.V."/>
            <person name="Spatafora J.W."/>
            <person name="Berbee M.L."/>
        </authorList>
    </citation>
    <scope>NUCLEOTIDE SEQUENCE [LARGE SCALE GENOMIC DNA]</scope>
    <source>
        <strain evidence="2 3">NRRL 28638</strain>
    </source>
</reference>
<keyword evidence="3" id="KW-1185">Reference proteome</keyword>
<dbReference type="Proteomes" id="UP000070444">
    <property type="component" value="Unassembled WGS sequence"/>
</dbReference>
<dbReference type="AlphaFoldDB" id="A0A137NXU9"/>
<sequence>MSLPSLLHHSSSSPVSLPRLPPLSELDARLRRFEQRAQSNESPTQLSSEKNELTKQLEELKLMLSNTTRVINEIDKKLNRPY</sequence>
<organism evidence="2 3">
    <name type="scientific">Conidiobolus coronatus (strain ATCC 28846 / CBS 209.66 / NRRL 28638)</name>
    <name type="common">Delacroixia coronata</name>
    <dbReference type="NCBI Taxonomy" id="796925"/>
    <lineage>
        <taxon>Eukaryota</taxon>
        <taxon>Fungi</taxon>
        <taxon>Fungi incertae sedis</taxon>
        <taxon>Zoopagomycota</taxon>
        <taxon>Entomophthoromycotina</taxon>
        <taxon>Entomophthoromycetes</taxon>
        <taxon>Entomophthorales</taxon>
        <taxon>Ancylistaceae</taxon>
        <taxon>Conidiobolus</taxon>
    </lineage>
</organism>
<evidence type="ECO:0000256" key="1">
    <source>
        <dbReference type="SAM" id="MobiDB-lite"/>
    </source>
</evidence>
<accession>A0A137NXU9</accession>